<feature type="chain" id="PRO_5035433138" description="Defensin" evidence="1">
    <location>
        <begin position="27"/>
        <end position="70"/>
    </location>
</feature>
<dbReference type="AlphaFoldDB" id="A0A8K0DKW8"/>
<evidence type="ECO:0000313" key="3">
    <source>
        <dbReference type="Proteomes" id="UP000801492"/>
    </source>
</evidence>
<evidence type="ECO:0000313" key="2">
    <source>
        <dbReference type="EMBL" id="KAF2906086.1"/>
    </source>
</evidence>
<gene>
    <name evidence="2" type="ORF">ILUMI_00097</name>
</gene>
<proteinExistence type="predicted"/>
<dbReference type="Gene3D" id="3.30.30.10">
    <property type="entry name" value="Knottin, scorpion toxin-like"/>
    <property type="match status" value="1"/>
</dbReference>
<keyword evidence="1" id="KW-0732">Signal</keyword>
<dbReference type="EMBL" id="VTPC01000025">
    <property type="protein sequence ID" value="KAF2906086.1"/>
    <property type="molecule type" value="Genomic_DNA"/>
</dbReference>
<feature type="signal peptide" evidence="1">
    <location>
        <begin position="1"/>
        <end position="26"/>
    </location>
</feature>
<dbReference type="Proteomes" id="UP000801492">
    <property type="component" value="Unassembled WGS sequence"/>
</dbReference>
<evidence type="ECO:0000256" key="1">
    <source>
        <dbReference type="SAM" id="SignalP"/>
    </source>
</evidence>
<accession>A0A8K0DKW8</accession>
<protein>
    <recommendedName>
        <fullName evidence="4">Defensin</fullName>
    </recommendedName>
</protein>
<evidence type="ECO:0008006" key="4">
    <source>
        <dbReference type="Google" id="ProtNLM"/>
    </source>
</evidence>
<comment type="caution">
    <text evidence="2">The sequence shown here is derived from an EMBL/GenBank/DDBJ whole genome shotgun (WGS) entry which is preliminary data.</text>
</comment>
<keyword evidence="3" id="KW-1185">Reference proteome</keyword>
<dbReference type="SUPFAM" id="SSF57095">
    <property type="entry name" value="Scorpion toxin-like"/>
    <property type="match status" value="1"/>
</dbReference>
<sequence>MNSKVFFCTLLVVCCLLMVNVMPAIAAAAFAEEGASRHARSPCDRRECDLNCRALGEAGGRCVGGECECF</sequence>
<reference evidence="2" key="1">
    <citation type="submission" date="2019-08" db="EMBL/GenBank/DDBJ databases">
        <title>The genome of the North American firefly Photinus pyralis.</title>
        <authorList>
            <consortium name="Photinus pyralis genome working group"/>
            <person name="Fallon T.R."/>
            <person name="Sander Lower S.E."/>
            <person name="Weng J.-K."/>
        </authorList>
    </citation>
    <scope>NUCLEOTIDE SEQUENCE</scope>
    <source>
        <strain evidence="2">TRF0915ILg1</strain>
        <tissue evidence="2">Whole body</tissue>
    </source>
</reference>
<dbReference type="GO" id="GO:0051707">
    <property type="term" value="P:response to other organism"/>
    <property type="evidence" value="ECO:0007669"/>
    <property type="project" value="UniProtKB-ARBA"/>
</dbReference>
<dbReference type="InterPro" id="IPR036574">
    <property type="entry name" value="Scorpion_toxin-like_sf"/>
</dbReference>
<organism evidence="2 3">
    <name type="scientific">Ignelater luminosus</name>
    <name type="common">Cucubano</name>
    <name type="synonym">Pyrophorus luminosus</name>
    <dbReference type="NCBI Taxonomy" id="2038154"/>
    <lineage>
        <taxon>Eukaryota</taxon>
        <taxon>Metazoa</taxon>
        <taxon>Ecdysozoa</taxon>
        <taxon>Arthropoda</taxon>
        <taxon>Hexapoda</taxon>
        <taxon>Insecta</taxon>
        <taxon>Pterygota</taxon>
        <taxon>Neoptera</taxon>
        <taxon>Endopterygota</taxon>
        <taxon>Coleoptera</taxon>
        <taxon>Polyphaga</taxon>
        <taxon>Elateriformia</taxon>
        <taxon>Elateroidea</taxon>
        <taxon>Elateridae</taxon>
        <taxon>Agrypninae</taxon>
        <taxon>Pyrophorini</taxon>
        <taxon>Ignelater</taxon>
    </lineage>
</organism>
<name>A0A8K0DKW8_IGNLU</name>